<accession>A0A816PHV4</accession>
<dbReference type="Proteomes" id="UP001295469">
    <property type="component" value="Chromosome A09"/>
</dbReference>
<name>A0A816PHV4_BRANA</name>
<sequence>MFGFVAGQVLLMSMKRSDLHSLLNLFKLMTSSSFVVV</sequence>
<organism evidence="1">
    <name type="scientific">Brassica napus</name>
    <name type="common">Rape</name>
    <dbReference type="NCBI Taxonomy" id="3708"/>
    <lineage>
        <taxon>Eukaryota</taxon>
        <taxon>Viridiplantae</taxon>
        <taxon>Streptophyta</taxon>
        <taxon>Embryophyta</taxon>
        <taxon>Tracheophyta</taxon>
        <taxon>Spermatophyta</taxon>
        <taxon>Magnoliopsida</taxon>
        <taxon>eudicotyledons</taxon>
        <taxon>Gunneridae</taxon>
        <taxon>Pentapetalae</taxon>
        <taxon>rosids</taxon>
        <taxon>malvids</taxon>
        <taxon>Brassicales</taxon>
        <taxon>Brassicaceae</taxon>
        <taxon>Brassiceae</taxon>
        <taxon>Brassica</taxon>
    </lineage>
</organism>
<reference evidence="1" key="1">
    <citation type="submission" date="2021-01" db="EMBL/GenBank/DDBJ databases">
        <authorList>
            <consortium name="Genoscope - CEA"/>
            <person name="William W."/>
        </authorList>
    </citation>
    <scope>NUCLEOTIDE SEQUENCE</scope>
</reference>
<dbReference type="EMBL" id="HG994363">
    <property type="protein sequence ID" value="CAF2048175.1"/>
    <property type="molecule type" value="Genomic_DNA"/>
</dbReference>
<protein>
    <submittedName>
        <fullName evidence="1">(rape) hypothetical protein</fullName>
    </submittedName>
</protein>
<dbReference type="AlphaFoldDB" id="A0A816PHV4"/>
<gene>
    <name evidence="1" type="ORF">DARMORV10_A09P50060.1</name>
</gene>
<proteinExistence type="predicted"/>
<evidence type="ECO:0000313" key="1">
    <source>
        <dbReference type="EMBL" id="CAF2048175.1"/>
    </source>
</evidence>